<dbReference type="RefSeq" id="WP_212507272.1">
    <property type="nucleotide sequence ID" value="NZ_CP060696.1"/>
</dbReference>
<gene>
    <name evidence="2" type="ORF">H6X83_00620</name>
</gene>
<reference evidence="2 3" key="1">
    <citation type="submission" date="2020-08" db="EMBL/GenBank/DDBJ databases">
        <authorList>
            <person name="Ren C."/>
            <person name="Gu Y."/>
            <person name="Xu Y."/>
        </authorList>
    </citation>
    <scope>NUCLEOTIDE SEQUENCE [LARGE SCALE GENOMIC DNA]</scope>
    <source>
        <strain evidence="2 3">LBM18003</strain>
    </source>
</reference>
<name>A0A7G9WHP5_9FIRM</name>
<accession>A0A7G9WHP5</accession>
<dbReference type="InterPro" id="IPR007076">
    <property type="entry name" value="TfoX_N"/>
</dbReference>
<feature type="domain" description="TfoX N-terminal" evidence="1">
    <location>
        <begin position="13"/>
        <end position="75"/>
    </location>
</feature>
<keyword evidence="3" id="KW-1185">Reference proteome</keyword>
<dbReference type="SUPFAM" id="SSF159894">
    <property type="entry name" value="YgaC/TfoX-N like"/>
    <property type="match status" value="1"/>
</dbReference>
<dbReference type="AlphaFoldDB" id="A0A7G9WHP5"/>
<proteinExistence type="predicted"/>
<sequence length="109" mass="12290">MASTPEYVQYVCEQIAGVGAVRSRKMFGDYMVYVNDKPILLLCDNAVYVKKLDCIREKMAGAQTGVPYEGAKEHYLLDIDDAAFSCEIVHELEQTVPLSKPRKRKTKLS</sequence>
<dbReference type="Gene3D" id="3.30.1460.30">
    <property type="entry name" value="YgaC/TfoX-N like chaperone"/>
    <property type="match status" value="1"/>
</dbReference>
<dbReference type="Pfam" id="PF04993">
    <property type="entry name" value="TfoX_N"/>
    <property type="match status" value="1"/>
</dbReference>
<evidence type="ECO:0000313" key="3">
    <source>
        <dbReference type="Proteomes" id="UP000516046"/>
    </source>
</evidence>
<organism evidence="2 3">
    <name type="scientific">Caproicibacterium amylolyticum</name>
    <dbReference type="NCBI Taxonomy" id="2766537"/>
    <lineage>
        <taxon>Bacteria</taxon>
        <taxon>Bacillati</taxon>
        <taxon>Bacillota</taxon>
        <taxon>Clostridia</taxon>
        <taxon>Eubacteriales</taxon>
        <taxon>Oscillospiraceae</taxon>
        <taxon>Caproicibacterium</taxon>
    </lineage>
</organism>
<evidence type="ECO:0000259" key="1">
    <source>
        <dbReference type="Pfam" id="PF04993"/>
    </source>
</evidence>
<dbReference type="KEGG" id="caml:H6X83_00620"/>
<dbReference type="Proteomes" id="UP000516046">
    <property type="component" value="Chromosome"/>
</dbReference>
<protein>
    <submittedName>
        <fullName evidence="2">TfoX/Sxy family protein</fullName>
    </submittedName>
</protein>
<dbReference type="EMBL" id="CP060696">
    <property type="protein sequence ID" value="QNO18207.1"/>
    <property type="molecule type" value="Genomic_DNA"/>
</dbReference>
<evidence type="ECO:0000313" key="2">
    <source>
        <dbReference type="EMBL" id="QNO18207.1"/>
    </source>
</evidence>